<dbReference type="EMBL" id="AP019307">
    <property type="protein sequence ID" value="BBH17130.1"/>
    <property type="molecule type" value="Genomic_DNA"/>
</dbReference>
<dbReference type="PANTHER" id="PTHR43300">
    <property type="entry name" value="ACETYLTRANSFERASE"/>
    <property type="match status" value="1"/>
</dbReference>
<evidence type="ECO:0000313" key="2">
    <source>
        <dbReference type="Proteomes" id="UP000271573"/>
    </source>
</evidence>
<name>A0A3G9IDS8_9ACTN</name>
<dbReference type="Proteomes" id="UP000271573">
    <property type="component" value="Chromosome"/>
</dbReference>
<sequence>MRTLLWRVRSVLRVFVIAWHGGENNYHLHRLRKSGKVVMGPHSYGAAVIRDFHTDRPQTKLVIGDYCSITATAVLMIGGNHPVDRVTTYPHRIMFDMEGACEDGIPLPVEDTVIGNDVWLCQAATILAGVTVGDGAVVTAGAVVTRDVPPYAIVGGVPAKVIRYRHSPEQIEALLQVKWWDWPEEDVRAATPLLAGDDIDAFITYAKQRTA</sequence>
<dbReference type="Pfam" id="PF00132">
    <property type="entry name" value="Hexapep"/>
    <property type="match status" value="1"/>
</dbReference>
<keyword evidence="2" id="KW-1185">Reference proteome</keyword>
<dbReference type="RefSeq" id="WP_125568056.1">
    <property type="nucleotide sequence ID" value="NZ_AP019307.1"/>
</dbReference>
<dbReference type="GO" id="GO:0016740">
    <property type="term" value="F:transferase activity"/>
    <property type="evidence" value="ECO:0007669"/>
    <property type="project" value="UniProtKB-KW"/>
</dbReference>
<dbReference type="InterPro" id="IPR050179">
    <property type="entry name" value="Trans_hexapeptide_repeat"/>
</dbReference>
<accession>A0A3G9IDS8</accession>
<dbReference type="OrthoDB" id="2643438at2"/>
<keyword evidence="1" id="KW-0808">Transferase</keyword>
<dbReference type="PANTHER" id="PTHR43300:SF11">
    <property type="entry name" value="ACETYLTRANSFERASE RV3034C-RELATED"/>
    <property type="match status" value="1"/>
</dbReference>
<organism evidence="1 2">
    <name type="scientific">Nocardioides baekrokdamisoli</name>
    <dbReference type="NCBI Taxonomy" id="1804624"/>
    <lineage>
        <taxon>Bacteria</taxon>
        <taxon>Bacillati</taxon>
        <taxon>Actinomycetota</taxon>
        <taxon>Actinomycetes</taxon>
        <taxon>Propionibacteriales</taxon>
        <taxon>Nocardioidaceae</taxon>
        <taxon>Nocardioides</taxon>
    </lineage>
</organism>
<proteinExistence type="predicted"/>
<gene>
    <name evidence="1" type="ORF">Back2_14170</name>
</gene>
<dbReference type="InterPro" id="IPR011004">
    <property type="entry name" value="Trimer_LpxA-like_sf"/>
</dbReference>
<dbReference type="KEGG" id="nbe:Back2_14170"/>
<dbReference type="InterPro" id="IPR001451">
    <property type="entry name" value="Hexapep"/>
</dbReference>
<reference evidence="1 2" key="1">
    <citation type="submission" date="2018-11" db="EMBL/GenBank/DDBJ databases">
        <title>Complete genome sequence of Nocardioides baekrokdamisoli strain KCTC 39748.</title>
        <authorList>
            <person name="Kang S.W."/>
            <person name="Lee K.C."/>
            <person name="Kim K.K."/>
            <person name="Kim J.S."/>
            <person name="Kim D.S."/>
            <person name="Ko S.H."/>
            <person name="Yang S.H."/>
            <person name="Shin Y.K."/>
            <person name="Lee J.S."/>
        </authorList>
    </citation>
    <scope>NUCLEOTIDE SEQUENCE [LARGE SCALE GENOMIC DNA]</scope>
    <source>
        <strain evidence="1 2">KCTC 39748</strain>
    </source>
</reference>
<dbReference type="CDD" id="cd03349">
    <property type="entry name" value="LbH_XAT"/>
    <property type="match status" value="1"/>
</dbReference>
<protein>
    <submittedName>
        <fullName evidence="1">Acetyltransferase</fullName>
    </submittedName>
</protein>
<dbReference type="AlphaFoldDB" id="A0A3G9IDS8"/>
<dbReference type="Gene3D" id="2.160.10.10">
    <property type="entry name" value="Hexapeptide repeat proteins"/>
    <property type="match status" value="1"/>
</dbReference>
<evidence type="ECO:0000313" key="1">
    <source>
        <dbReference type="EMBL" id="BBH17130.1"/>
    </source>
</evidence>
<dbReference type="SUPFAM" id="SSF51161">
    <property type="entry name" value="Trimeric LpxA-like enzymes"/>
    <property type="match status" value="1"/>
</dbReference>